<dbReference type="EnsemblPlants" id="Kaladp0011s1123.1.v1.1">
    <property type="protein sequence ID" value="Kaladp0011s1123.1.v1.1"/>
    <property type="gene ID" value="Kaladp0011s1123.v1.1"/>
</dbReference>
<dbReference type="PANTHER" id="PTHR33210">
    <property type="entry name" value="PROTODERMAL FACTOR 1"/>
    <property type="match status" value="1"/>
</dbReference>
<dbReference type="Gramene" id="Kaladp0011s1123.1.v1.1">
    <property type="protein sequence ID" value="Kaladp0011s1123.1.v1.1"/>
    <property type="gene ID" value="Kaladp0011s1123.v1.1"/>
</dbReference>
<protein>
    <recommendedName>
        <fullName evidence="5">Protodermal factor 1</fullName>
    </recommendedName>
</protein>
<dbReference type="OMA" id="GGTHDPP"/>
<feature type="region of interest" description="Disordered" evidence="1">
    <location>
        <begin position="33"/>
        <end position="118"/>
    </location>
</feature>
<name>A0A7N0RJB9_KALFE</name>
<proteinExistence type="predicted"/>
<keyword evidence="4" id="KW-1185">Reference proteome</keyword>
<feature type="compositionally biased region" description="Pro residues" evidence="1">
    <location>
        <begin position="103"/>
        <end position="118"/>
    </location>
</feature>
<dbReference type="Proteomes" id="UP000594263">
    <property type="component" value="Unplaced"/>
</dbReference>
<evidence type="ECO:0000256" key="2">
    <source>
        <dbReference type="SAM" id="SignalP"/>
    </source>
</evidence>
<evidence type="ECO:0000256" key="1">
    <source>
        <dbReference type="SAM" id="MobiDB-lite"/>
    </source>
</evidence>
<reference evidence="3" key="1">
    <citation type="submission" date="2021-01" db="UniProtKB">
        <authorList>
            <consortium name="EnsemblPlants"/>
        </authorList>
    </citation>
    <scope>IDENTIFICATION</scope>
</reference>
<dbReference type="AlphaFoldDB" id="A0A7N0RJB9"/>
<feature type="compositionally biased region" description="Low complexity" evidence="1">
    <location>
        <begin position="79"/>
        <end position="92"/>
    </location>
</feature>
<sequence length="306" mass="30798">MMLVGVCSLMVLVPVLSATAPGSYGDMKCVSPPPPADSYGGRPPSGGSPPHHGGGGGRGTTPYSRPPPPPSCDGGGGRTPTVPGTGPTTPTTPGGGGGGGYNPAPPTAGSPPLVLSPPPTPFIGPGTPPTTPYINPGTGGYPPGILPGTPGLPGILPGTPGLPGILPGTPGLPGIIPGTPIFMPDPNSNPFSGTCDFWRNNPGVIWGLLGWWGSLGGIFGTSSLPSVSPSMSLPQALSIPRRADGFAALYREASASYLNSMAYRHFPYSPKQVREQFAAALPSNRAAGHQARVFKLANEGRLKPRV</sequence>
<feature type="chain" id="PRO_5029632120" description="Protodermal factor 1" evidence="2">
    <location>
        <begin position="18"/>
        <end position="306"/>
    </location>
</feature>
<keyword evidence="2" id="KW-0732">Signal</keyword>
<accession>A0A7N0RJB9</accession>
<evidence type="ECO:0000313" key="3">
    <source>
        <dbReference type="EnsemblPlants" id="Kaladp0011s1123.1.v1.1"/>
    </source>
</evidence>
<organism evidence="3 4">
    <name type="scientific">Kalanchoe fedtschenkoi</name>
    <name type="common">Lavender scallops</name>
    <name type="synonym">South American air plant</name>
    <dbReference type="NCBI Taxonomy" id="63787"/>
    <lineage>
        <taxon>Eukaryota</taxon>
        <taxon>Viridiplantae</taxon>
        <taxon>Streptophyta</taxon>
        <taxon>Embryophyta</taxon>
        <taxon>Tracheophyta</taxon>
        <taxon>Spermatophyta</taxon>
        <taxon>Magnoliopsida</taxon>
        <taxon>eudicotyledons</taxon>
        <taxon>Gunneridae</taxon>
        <taxon>Pentapetalae</taxon>
        <taxon>Saxifragales</taxon>
        <taxon>Crassulaceae</taxon>
        <taxon>Kalanchoe</taxon>
    </lineage>
</organism>
<dbReference type="InterPro" id="IPR039923">
    <property type="entry name" value="Protodermal_1"/>
</dbReference>
<dbReference type="PANTHER" id="PTHR33210:SF18">
    <property type="entry name" value="PROTODERMAL FACTOR 1"/>
    <property type="match status" value="1"/>
</dbReference>
<evidence type="ECO:0008006" key="5">
    <source>
        <dbReference type="Google" id="ProtNLM"/>
    </source>
</evidence>
<evidence type="ECO:0000313" key="4">
    <source>
        <dbReference type="Proteomes" id="UP000594263"/>
    </source>
</evidence>
<feature type="signal peptide" evidence="2">
    <location>
        <begin position="1"/>
        <end position="17"/>
    </location>
</feature>